<gene>
    <name evidence="6" type="ORF">AGLY_003235</name>
</gene>
<evidence type="ECO:0000313" key="7">
    <source>
        <dbReference type="Proteomes" id="UP000475862"/>
    </source>
</evidence>
<dbReference type="Proteomes" id="UP000475862">
    <property type="component" value="Unassembled WGS sequence"/>
</dbReference>
<dbReference type="PANTHER" id="PTHR21284:SF6">
    <property type="entry name" value="SINUOUS"/>
    <property type="match status" value="1"/>
</dbReference>
<name>A0A6G0U2L9_APHGL</name>
<evidence type="ECO:0000256" key="2">
    <source>
        <dbReference type="ARBA" id="ARBA00022692"/>
    </source>
</evidence>
<accession>A0A6G0U2L9</accession>
<dbReference type="EMBL" id="VYZN01000009">
    <property type="protein sequence ID" value="KAE9543324.1"/>
    <property type="molecule type" value="Genomic_DNA"/>
</dbReference>
<keyword evidence="3 5" id="KW-1133">Transmembrane helix</keyword>
<protein>
    <submittedName>
        <fullName evidence="6">Uncharacterized protein</fullName>
    </submittedName>
</protein>
<comment type="subcellular location">
    <subcellularLocation>
        <location evidence="1">Membrane</location>
        <topology evidence="1">Multi-pass membrane protein</topology>
    </subcellularLocation>
</comment>
<proteinExistence type="predicted"/>
<evidence type="ECO:0000256" key="1">
    <source>
        <dbReference type="ARBA" id="ARBA00004141"/>
    </source>
</evidence>
<organism evidence="6 7">
    <name type="scientific">Aphis glycines</name>
    <name type="common">Soybean aphid</name>
    <dbReference type="NCBI Taxonomy" id="307491"/>
    <lineage>
        <taxon>Eukaryota</taxon>
        <taxon>Metazoa</taxon>
        <taxon>Ecdysozoa</taxon>
        <taxon>Arthropoda</taxon>
        <taxon>Hexapoda</taxon>
        <taxon>Insecta</taxon>
        <taxon>Pterygota</taxon>
        <taxon>Neoptera</taxon>
        <taxon>Paraneoptera</taxon>
        <taxon>Hemiptera</taxon>
        <taxon>Sternorrhyncha</taxon>
        <taxon>Aphidomorpha</taxon>
        <taxon>Aphidoidea</taxon>
        <taxon>Aphididae</taxon>
        <taxon>Aphidini</taxon>
        <taxon>Aphis</taxon>
        <taxon>Aphis</taxon>
    </lineage>
</organism>
<evidence type="ECO:0000256" key="3">
    <source>
        <dbReference type="ARBA" id="ARBA00022989"/>
    </source>
</evidence>
<dbReference type="AlphaFoldDB" id="A0A6G0U2L9"/>
<keyword evidence="2 5" id="KW-0812">Transmembrane</keyword>
<dbReference type="OrthoDB" id="8183827at2759"/>
<feature type="transmembrane region" description="Helical" evidence="5">
    <location>
        <begin position="204"/>
        <end position="228"/>
    </location>
</feature>
<dbReference type="Gene3D" id="1.20.140.150">
    <property type="match status" value="1"/>
</dbReference>
<dbReference type="GO" id="GO:0016020">
    <property type="term" value="C:membrane"/>
    <property type="evidence" value="ECO:0007669"/>
    <property type="project" value="UniProtKB-SubCell"/>
</dbReference>
<feature type="transmembrane region" description="Helical" evidence="5">
    <location>
        <begin position="133"/>
        <end position="155"/>
    </location>
</feature>
<feature type="transmembrane region" description="Helical" evidence="5">
    <location>
        <begin position="167"/>
        <end position="192"/>
    </location>
</feature>
<keyword evidence="4 5" id="KW-0472">Membrane</keyword>
<comment type="caution">
    <text evidence="6">The sequence shown here is derived from an EMBL/GenBank/DDBJ whole genome shotgun (WGS) entry which is preliminary data.</text>
</comment>
<dbReference type="GO" id="GO:0005918">
    <property type="term" value="C:septate junction"/>
    <property type="evidence" value="ECO:0007669"/>
    <property type="project" value="TreeGrafter"/>
</dbReference>
<dbReference type="PANTHER" id="PTHR21284">
    <property type="entry name" value="EG:80H7.2 PROTEIN"/>
    <property type="match status" value="1"/>
</dbReference>
<evidence type="ECO:0000313" key="6">
    <source>
        <dbReference type="EMBL" id="KAE9543324.1"/>
    </source>
</evidence>
<keyword evidence="7" id="KW-1185">Reference proteome</keyword>
<dbReference type="InterPro" id="IPR004031">
    <property type="entry name" value="PMP22/EMP/MP20/Claudin"/>
</dbReference>
<dbReference type="Pfam" id="PF13903">
    <property type="entry name" value="Claudin_2"/>
    <property type="match status" value="2"/>
</dbReference>
<evidence type="ECO:0000256" key="5">
    <source>
        <dbReference type="SAM" id="Phobius"/>
    </source>
</evidence>
<sequence>MPGSTVSDDDLRMKKRSLAGNVALGLYVLALVFVFISFFSTSWLVSDGRITGAKLESFGLWTHCFRSLPDPNDPAERRFFVGCHWIFDPFTKGYDEIKGFLLPCNLINVVQFFNILIDSICIFVVYIVATQFFYTIAFLGTLVSAVGSSMFLLCCTPDEKRFIQITFALGITLIVSGVCAAIAVLIFALFANRPGWMPGHDNNFFGWAFGVAIASFFALLASGAFYLVETNIQVKKRKYLKESQTKFDMESKG</sequence>
<evidence type="ECO:0000256" key="4">
    <source>
        <dbReference type="ARBA" id="ARBA00023136"/>
    </source>
</evidence>
<reference evidence="6 7" key="1">
    <citation type="submission" date="2019-08" db="EMBL/GenBank/DDBJ databases">
        <title>The genome of the soybean aphid Biotype 1, its phylome, world population structure and adaptation to the North American continent.</title>
        <authorList>
            <person name="Giordano R."/>
            <person name="Donthu R.K."/>
            <person name="Hernandez A.G."/>
            <person name="Wright C.L."/>
            <person name="Zimin A.V."/>
        </authorList>
    </citation>
    <scope>NUCLEOTIDE SEQUENCE [LARGE SCALE GENOMIC DNA]</scope>
    <source>
        <tissue evidence="6">Whole aphids</tissue>
    </source>
</reference>
<feature type="transmembrane region" description="Helical" evidence="5">
    <location>
        <begin position="106"/>
        <end position="127"/>
    </location>
</feature>
<dbReference type="GO" id="GO:0019991">
    <property type="term" value="P:septate junction assembly"/>
    <property type="evidence" value="ECO:0007669"/>
    <property type="project" value="TreeGrafter"/>
</dbReference>
<dbReference type="GO" id="GO:0035151">
    <property type="term" value="P:regulation of tube size, open tracheal system"/>
    <property type="evidence" value="ECO:0007669"/>
    <property type="project" value="TreeGrafter"/>
</dbReference>
<feature type="transmembrane region" description="Helical" evidence="5">
    <location>
        <begin position="20"/>
        <end position="45"/>
    </location>
</feature>